<dbReference type="PANTHER" id="PTHR10394">
    <property type="entry name" value="40S RIBOSOMAL PROTEIN S8"/>
    <property type="match status" value="1"/>
</dbReference>
<name>A0A0A1TVM7_ENTIV</name>
<dbReference type="GO" id="GO:0005840">
    <property type="term" value="C:ribosome"/>
    <property type="evidence" value="ECO:0007669"/>
    <property type="project" value="UniProtKB-KW"/>
</dbReference>
<reference evidence="6 7" key="1">
    <citation type="submission" date="2012-10" db="EMBL/GenBank/DDBJ databases">
        <authorList>
            <person name="Zafar N."/>
            <person name="Inman J."/>
            <person name="Hall N."/>
            <person name="Lorenzi H."/>
            <person name="Caler E."/>
        </authorList>
    </citation>
    <scope>NUCLEOTIDE SEQUENCE [LARGE SCALE GENOMIC DNA]</scope>
    <source>
        <strain evidence="6 7">IP1</strain>
    </source>
</reference>
<dbReference type="InterPro" id="IPR022309">
    <property type="entry name" value="Ribosomal_Se8/biogenesis_NSA2"/>
</dbReference>
<dbReference type="GO" id="GO:0006412">
    <property type="term" value="P:translation"/>
    <property type="evidence" value="ECO:0007669"/>
    <property type="project" value="InterPro"/>
</dbReference>
<dbReference type="VEuPathDB" id="AmoebaDB:EIN_170540"/>
<dbReference type="Proteomes" id="UP000014680">
    <property type="component" value="Unassembled WGS sequence"/>
</dbReference>
<dbReference type="KEGG" id="eiv:EIN_170540"/>
<dbReference type="EMBL" id="KB207112">
    <property type="protein sequence ID" value="ELP84529.1"/>
    <property type="molecule type" value="Genomic_DNA"/>
</dbReference>
<dbReference type="CDD" id="cd11380">
    <property type="entry name" value="Ribosomal_S8e_like"/>
    <property type="match status" value="1"/>
</dbReference>
<feature type="compositionally biased region" description="Basic residues" evidence="5">
    <location>
        <begin position="8"/>
        <end position="28"/>
    </location>
</feature>
<dbReference type="GO" id="GO:0003735">
    <property type="term" value="F:structural constituent of ribosome"/>
    <property type="evidence" value="ECO:0007669"/>
    <property type="project" value="InterPro"/>
</dbReference>
<accession>A0A0A1TVM7</accession>
<dbReference type="RefSeq" id="XP_004183875.1">
    <property type="nucleotide sequence ID" value="XM_004183827.1"/>
</dbReference>
<dbReference type="Gene3D" id="3.10.290.70">
    <property type="match status" value="2"/>
</dbReference>
<gene>
    <name evidence="6" type="ORF">EIN_170540</name>
</gene>
<feature type="region of interest" description="Disordered" evidence="5">
    <location>
        <begin position="1"/>
        <end position="29"/>
    </location>
</feature>
<evidence type="ECO:0000313" key="6">
    <source>
        <dbReference type="EMBL" id="ELP84529.1"/>
    </source>
</evidence>
<comment type="similarity">
    <text evidence="1 4">Belongs to the eukaryotic ribosomal protein eS8 family.</text>
</comment>
<proteinExistence type="inferred from homology"/>
<dbReference type="OMA" id="QRPHYRK"/>
<evidence type="ECO:0000256" key="4">
    <source>
        <dbReference type="RuleBase" id="RU000669"/>
    </source>
</evidence>
<evidence type="ECO:0000256" key="3">
    <source>
        <dbReference type="ARBA" id="ARBA00023274"/>
    </source>
</evidence>
<protein>
    <recommendedName>
        <fullName evidence="4">40S ribosomal protein S8</fullName>
    </recommendedName>
</protein>
<keyword evidence="2 4" id="KW-0689">Ribosomal protein</keyword>
<dbReference type="GO" id="GO:1990904">
    <property type="term" value="C:ribonucleoprotein complex"/>
    <property type="evidence" value="ECO:0007669"/>
    <property type="project" value="UniProtKB-KW"/>
</dbReference>
<dbReference type="InterPro" id="IPR001047">
    <property type="entry name" value="Ribosomal_eS8"/>
</dbReference>
<sequence length="249" mass="28490">MGITRDSIHKRRSTGGKKNMMQKKKKYNMGRQPANTRLGAKRIHDVRCRFGIIKRRALRLDVGYFTWVSQAMTKTAKILNVVYNASNNDYVRTNTLVKNAIIEVDASPFRLWFLKRFGKDIASKDYIKSLETEGYTADKKIALVKDEEVKTDAKQTGKEEAKEKTVAHQIVETQLALMKPSSTMKKKYATMLKVLKHVKFEDALMEGFQAGRLLACISSRPGQTGRVDGYLLEGKELDFYTKKVQEKKK</sequence>
<keyword evidence="7" id="KW-1185">Reference proteome</keyword>
<dbReference type="GeneID" id="14883549"/>
<dbReference type="OrthoDB" id="1703270at2759"/>
<dbReference type="Pfam" id="PF01201">
    <property type="entry name" value="Ribosomal_S8e"/>
    <property type="match status" value="1"/>
</dbReference>
<evidence type="ECO:0000313" key="7">
    <source>
        <dbReference type="Proteomes" id="UP000014680"/>
    </source>
</evidence>
<dbReference type="NCBIfam" id="TIGR00307">
    <property type="entry name" value="eS8"/>
    <property type="match status" value="1"/>
</dbReference>
<keyword evidence="3 4" id="KW-0687">Ribonucleoprotein</keyword>
<evidence type="ECO:0000256" key="5">
    <source>
        <dbReference type="SAM" id="MobiDB-lite"/>
    </source>
</evidence>
<evidence type="ECO:0000256" key="1">
    <source>
        <dbReference type="ARBA" id="ARBA00005257"/>
    </source>
</evidence>
<dbReference type="AlphaFoldDB" id="A0A0A1TVM7"/>
<organism evidence="6 7">
    <name type="scientific">Entamoeba invadens IP1</name>
    <dbReference type="NCBI Taxonomy" id="370355"/>
    <lineage>
        <taxon>Eukaryota</taxon>
        <taxon>Amoebozoa</taxon>
        <taxon>Evosea</taxon>
        <taxon>Archamoebae</taxon>
        <taxon>Mastigamoebida</taxon>
        <taxon>Entamoebidae</taxon>
        <taxon>Entamoeba</taxon>
    </lineage>
</organism>
<evidence type="ECO:0000256" key="2">
    <source>
        <dbReference type="ARBA" id="ARBA00022980"/>
    </source>
</evidence>